<proteinExistence type="predicted"/>
<feature type="compositionally biased region" description="Basic and acidic residues" evidence="1">
    <location>
        <begin position="623"/>
        <end position="632"/>
    </location>
</feature>
<accession>A0ABV1R6T7</accession>
<keyword evidence="3" id="KW-1185">Reference proteome</keyword>
<evidence type="ECO:0000313" key="3">
    <source>
        <dbReference type="Proteomes" id="UP001432995"/>
    </source>
</evidence>
<dbReference type="Proteomes" id="UP001432995">
    <property type="component" value="Unassembled WGS sequence"/>
</dbReference>
<organism evidence="2 3">
    <name type="scientific">Methylobacterium brachiatum</name>
    <dbReference type="NCBI Taxonomy" id="269660"/>
    <lineage>
        <taxon>Bacteria</taxon>
        <taxon>Pseudomonadati</taxon>
        <taxon>Pseudomonadota</taxon>
        <taxon>Alphaproteobacteria</taxon>
        <taxon>Hyphomicrobiales</taxon>
        <taxon>Methylobacteriaceae</taxon>
        <taxon>Methylobacterium</taxon>
    </lineage>
</organism>
<sequence length="774" mass="88846">MNTVVVVATVALARELSENIRQADPLRLLSVFHSEDGSGNAVTSRVLDFLNGAQKEGAILIITHQCFLNLPFFSRKANWRVLVDENISVLEVHKLNLHESHSLITAHIDLIAAGPVYSRLIVSDKGPLQRIVENRNSDDVWKSLKDVCIRLLKNDCECYVQAKQYNELVNGLKPKSQLAIYSLLKPDRFNGFEQITFAAADFTDTLTYHHWKKFEIIWREDEEVSNGLLRRVHPNNPNLTIFYGYEGRNSKNLRDRLEKDGNGELRQAAICEMRGEPFLWLENKDRADTSVLNSEPNGKRLPPVSAGLNGFDTYRHAIILPAYNHDPGAADFLTRIAGFNKAKQAREMVGHLYQAFMRTALRKDEIEEEARWVVVCKNEAELLSERLPGCVLKPLDIAPLEDRKTGRPRKHANDNDRKREYERKKKEELARCAGFAVNLSPALLENVVFLNEKDETTYKTIGDFVRDFRGSYLTTYRDTNPKCITMSEKKFIAFLKDHHRRTYLKKDDMPCIAGAMFDGSKSNGNTRNQINMAFSRGIWIDVEGGDLTPQLFEQEFPQIQFISYSTFKHTKQNPRFRIYIPTNRPMHHQESIAIYLEIRFVLKIRGWAAGKRDTAKRSASFNDRSDGIDHRPNPSQLSILPCQSEDKRASFFLDKTNGKEPLDVDDWLNQKLWVEGNDEFHGFSIPPERNHSLELSPEQITIITEATAKWESCGRLEGNGDAGIFILYQMFRRAKLSLFEMEWRLLQAASQASSPTNRKTQVRRLIQDLRQKAC</sequence>
<comment type="caution">
    <text evidence="2">The sequence shown here is derived from an EMBL/GenBank/DDBJ whole genome shotgun (WGS) entry which is preliminary data.</text>
</comment>
<reference evidence="2" key="1">
    <citation type="submission" date="2024-06" db="EMBL/GenBank/DDBJ databases">
        <authorList>
            <person name="Campbell A.G."/>
        </authorList>
    </citation>
    <scope>NUCLEOTIDE SEQUENCE</scope>
    <source>
        <strain evidence="2">EM17</strain>
    </source>
</reference>
<feature type="region of interest" description="Disordered" evidence="1">
    <location>
        <begin position="402"/>
        <end position="422"/>
    </location>
</feature>
<evidence type="ECO:0000313" key="2">
    <source>
        <dbReference type="EMBL" id="MER2290530.1"/>
    </source>
</evidence>
<dbReference type="EMBL" id="JBELQD010000025">
    <property type="protein sequence ID" value="MER2290530.1"/>
    <property type="molecule type" value="Genomic_DNA"/>
</dbReference>
<protein>
    <submittedName>
        <fullName evidence="2">Uncharacterized protein</fullName>
    </submittedName>
</protein>
<feature type="region of interest" description="Disordered" evidence="1">
    <location>
        <begin position="615"/>
        <end position="639"/>
    </location>
</feature>
<dbReference type="RefSeq" id="WP_350379955.1">
    <property type="nucleotide sequence ID" value="NZ_JBELQD010000025.1"/>
</dbReference>
<gene>
    <name evidence="2" type="ORF">ABS770_19895</name>
</gene>
<name>A0ABV1R6T7_9HYPH</name>
<evidence type="ECO:0000256" key="1">
    <source>
        <dbReference type="SAM" id="MobiDB-lite"/>
    </source>
</evidence>